<evidence type="ECO:0008006" key="2">
    <source>
        <dbReference type="Google" id="ProtNLM"/>
    </source>
</evidence>
<dbReference type="GO" id="GO:0003746">
    <property type="term" value="F:translation elongation factor activity"/>
    <property type="evidence" value="ECO:0007669"/>
    <property type="project" value="InterPro"/>
</dbReference>
<sequence length="31" mass="3416">MSNLMDSIKSLRESTGAGFLDCKKALQENNN</sequence>
<gene>
    <name evidence="1" type="ORF">METZ01_LOCUS436884</name>
</gene>
<dbReference type="Gene3D" id="1.10.8.10">
    <property type="entry name" value="DNA helicase RuvA subunit, C-terminal domain"/>
    <property type="match status" value="1"/>
</dbReference>
<protein>
    <recommendedName>
        <fullName evidence="2">Elongation factor Ts</fullName>
    </recommendedName>
</protein>
<name>A0A382YLR5_9ZZZZ</name>
<dbReference type="InterPro" id="IPR009060">
    <property type="entry name" value="UBA-like_sf"/>
</dbReference>
<dbReference type="AlphaFoldDB" id="A0A382YLR5"/>
<dbReference type="PROSITE" id="PS01126">
    <property type="entry name" value="EF_TS_1"/>
    <property type="match status" value="1"/>
</dbReference>
<feature type="non-terminal residue" evidence="1">
    <location>
        <position position="31"/>
    </location>
</feature>
<dbReference type="InterPro" id="IPR018101">
    <property type="entry name" value="Transl_elong_Ts_CS"/>
</dbReference>
<evidence type="ECO:0000313" key="1">
    <source>
        <dbReference type="EMBL" id="SVD84030.1"/>
    </source>
</evidence>
<organism evidence="1">
    <name type="scientific">marine metagenome</name>
    <dbReference type="NCBI Taxonomy" id="408172"/>
    <lineage>
        <taxon>unclassified sequences</taxon>
        <taxon>metagenomes</taxon>
        <taxon>ecological metagenomes</taxon>
    </lineage>
</organism>
<accession>A0A382YLR5</accession>
<proteinExistence type="predicted"/>
<reference evidence="1" key="1">
    <citation type="submission" date="2018-05" db="EMBL/GenBank/DDBJ databases">
        <authorList>
            <person name="Lanie J.A."/>
            <person name="Ng W.-L."/>
            <person name="Kazmierczak K.M."/>
            <person name="Andrzejewski T.M."/>
            <person name="Davidsen T.M."/>
            <person name="Wayne K.J."/>
            <person name="Tettelin H."/>
            <person name="Glass J.I."/>
            <person name="Rusch D."/>
            <person name="Podicherti R."/>
            <person name="Tsui H.-C.T."/>
            <person name="Winkler M.E."/>
        </authorList>
    </citation>
    <scope>NUCLEOTIDE SEQUENCE</scope>
</reference>
<feature type="non-terminal residue" evidence="1">
    <location>
        <position position="1"/>
    </location>
</feature>
<dbReference type="EMBL" id="UINC01176755">
    <property type="protein sequence ID" value="SVD84030.1"/>
    <property type="molecule type" value="Genomic_DNA"/>
</dbReference>
<dbReference type="SUPFAM" id="SSF46934">
    <property type="entry name" value="UBA-like"/>
    <property type="match status" value="1"/>
</dbReference>